<dbReference type="Proteomes" id="UP000195913">
    <property type="component" value="Unassembled WGS sequence"/>
</dbReference>
<dbReference type="PROSITE" id="PS51186">
    <property type="entry name" value="GNAT"/>
    <property type="match status" value="1"/>
</dbReference>
<evidence type="ECO:0000259" key="3">
    <source>
        <dbReference type="PROSITE" id="PS51186"/>
    </source>
</evidence>
<keyword evidence="5" id="KW-1185">Reference proteome</keyword>
<keyword evidence="1 4" id="KW-0808">Transferase</keyword>
<keyword evidence="2" id="KW-0012">Acyltransferase</keyword>
<evidence type="ECO:0000313" key="4">
    <source>
        <dbReference type="EMBL" id="SJM60776.1"/>
    </source>
</evidence>
<gene>
    <name evidence="4" type="ORF">FM101_06470</name>
</gene>
<dbReference type="PANTHER" id="PTHR43877:SF1">
    <property type="entry name" value="ACETYLTRANSFERASE"/>
    <property type="match status" value="1"/>
</dbReference>
<dbReference type="PANTHER" id="PTHR43877">
    <property type="entry name" value="AMINOALKYLPHOSPHONATE N-ACETYLTRANSFERASE-RELATED-RELATED"/>
    <property type="match status" value="1"/>
</dbReference>
<dbReference type="AlphaFoldDB" id="A0A1R4FXX9"/>
<organism evidence="4 5">
    <name type="scientific">Arthrobacter rhombi</name>
    <dbReference type="NCBI Taxonomy" id="71253"/>
    <lineage>
        <taxon>Bacteria</taxon>
        <taxon>Bacillati</taxon>
        <taxon>Actinomycetota</taxon>
        <taxon>Actinomycetes</taxon>
        <taxon>Micrococcales</taxon>
        <taxon>Micrococcaceae</taxon>
        <taxon>Arthrobacter</taxon>
    </lineage>
</organism>
<proteinExistence type="predicted"/>
<evidence type="ECO:0000256" key="1">
    <source>
        <dbReference type="ARBA" id="ARBA00022679"/>
    </source>
</evidence>
<feature type="domain" description="N-acetyltransferase" evidence="3">
    <location>
        <begin position="1"/>
        <end position="103"/>
    </location>
</feature>
<evidence type="ECO:0000313" key="5">
    <source>
        <dbReference type="Proteomes" id="UP000195913"/>
    </source>
</evidence>
<reference evidence="4 5" key="1">
    <citation type="submission" date="2017-02" db="EMBL/GenBank/DDBJ databases">
        <authorList>
            <person name="Peterson S.W."/>
        </authorList>
    </citation>
    <scope>NUCLEOTIDE SEQUENCE [LARGE SCALE GENOMIC DNA]</scope>
    <source>
        <strain evidence="4 5">B Ar 00.02</strain>
    </source>
</reference>
<dbReference type="Gene3D" id="3.40.630.30">
    <property type="match status" value="1"/>
</dbReference>
<sequence length="122" mass="13612">MVAEESNSPAFVGFVHVLEAEGLAHLEQMSVARAYGRRGYGRLLLDAALDEARERGYDRISLRTYADIPWNAPFYARAGFVEQAPETNFHRGLIDIEEDLGLPGYGRRIQMTASLNDRTVGP</sequence>
<dbReference type="EMBL" id="FUHW01000024">
    <property type="protein sequence ID" value="SJM60776.1"/>
    <property type="molecule type" value="Genomic_DNA"/>
</dbReference>
<dbReference type="InterPro" id="IPR016181">
    <property type="entry name" value="Acyl_CoA_acyltransferase"/>
</dbReference>
<dbReference type="InterPro" id="IPR050832">
    <property type="entry name" value="Bact_Acetyltransf"/>
</dbReference>
<name>A0A1R4FXX9_9MICC</name>
<protein>
    <submittedName>
        <fullName evidence="4">Probable acetyltransferase</fullName>
    </submittedName>
</protein>
<evidence type="ECO:0000256" key="2">
    <source>
        <dbReference type="ARBA" id="ARBA00023315"/>
    </source>
</evidence>
<dbReference type="GO" id="GO:0016747">
    <property type="term" value="F:acyltransferase activity, transferring groups other than amino-acyl groups"/>
    <property type="evidence" value="ECO:0007669"/>
    <property type="project" value="InterPro"/>
</dbReference>
<dbReference type="CDD" id="cd04301">
    <property type="entry name" value="NAT_SF"/>
    <property type="match status" value="1"/>
</dbReference>
<dbReference type="SUPFAM" id="SSF55729">
    <property type="entry name" value="Acyl-CoA N-acyltransferases (Nat)"/>
    <property type="match status" value="1"/>
</dbReference>
<accession>A0A1R4FXX9</accession>
<dbReference type="Pfam" id="PF00583">
    <property type="entry name" value="Acetyltransf_1"/>
    <property type="match status" value="1"/>
</dbReference>
<dbReference type="InterPro" id="IPR000182">
    <property type="entry name" value="GNAT_dom"/>
</dbReference>